<proteinExistence type="predicted"/>
<organism evidence="2 3">
    <name type="scientific">Rubroshorea leprosula</name>
    <dbReference type="NCBI Taxonomy" id="152421"/>
    <lineage>
        <taxon>Eukaryota</taxon>
        <taxon>Viridiplantae</taxon>
        <taxon>Streptophyta</taxon>
        <taxon>Embryophyta</taxon>
        <taxon>Tracheophyta</taxon>
        <taxon>Spermatophyta</taxon>
        <taxon>Magnoliopsida</taxon>
        <taxon>eudicotyledons</taxon>
        <taxon>Gunneridae</taxon>
        <taxon>Pentapetalae</taxon>
        <taxon>rosids</taxon>
        <taxon>malvids</taxon>
        <taxon>Malvales</taxon>
        <taxon>Dipterocarpaceae</taxon>
        <taxon>Rubroshorea</taxon>
    </lineage>
</organism>
<dbReference type="Proteomes" id="UP001054252">
    <property type="component" value="Unassembled WGS sequence"/>
</dbReference>
<keyword evidence="1" id="KW-1133">Transmembrane helix</keyword>
<keyword evidence="3" id="KW-1185">Reference proteome</keyword>
<evidence type="ECO:0000256" key="1">
    <source>
        <dbReference type="SAM" id="Phobius"/>
    </source>
</evidence>
<dbReference type="AlphaFoldDB" id="A0AAV5J505"/>
<keyword evidence="1" id="KW-0812">Transmembrane</keyword>
<evidence type="ECO:0000313" key="3">
    <source>
        <dbReference type="Proteomes" id="UP001054252"/>
    </source>
</evidence>
<reference evidence="2 3" key="1">
    <citation type="journal article" date="2021" name="Commun. Biol.">
        <title>The genome of Shorea leprosula (Dipterocarpaceae) highlights the ecological relevance of drought in aseasonal tropical rainforests.</title>
        <authorList>
            <person name="Ng K.K.S."/>
            <person name="Kobayashi M.J."/>
            <person name="Fawcett J.A."/>
            <person name="Hatakeyama M."/>
            <person name="Paape T."/>
            <person name="Ng C.H."/>
            <person name="Ang C.C."/>
            <person name="Tnah L.H."/>
            <person name="Lee C.T."/>
            <person name="Nishiyama T."/>
            <person name="Sese J."/>
            <person name="O'Brien M.J."/>
            <person name="Copetti D."/>
            <person name="Mohd Noor M.I."/>
            <person name="Ong R.C."/>
            <person name="Putra M."/>
            <person name="Sireger I.Z."/>
            <person name="Indrioko S."/>
            <person name="Kosugi Y."/>
            <person name="Izuno A."/>
            <person name="Isagi Y."/>
            <person name="Lee S.L."/>
            <person name="Shimizu K.K."/>
        </authorList>
    </citation>
    <scope>NUCLEOTIDE SEQUENCE [LARGE SCALE GENOMIC DNA]</scope>
    <source>
        <strain evidence="2">214</strain>
    </source>
</reference>
<feature type="transmembrane region" description="Helical" evidence="1">
    <location>
        <begin position="52"/>
        <end position="71"/>
    </location>
</feature>
<gene>
    <name evidence="2" type="ORF">SLEP1_g17480</name>
</gene>
<keyword evidence="1" id="KW-0472">Membrane</keyword>
<dbReference type="EMBL" id="BPVZ01000023">
    <property type="protein sequence ID" value="GKV05473.1"/>
    <property type="molecule type" value="Genomic_DNA"/>
</dbReference>
<protein>
    <submittedName>
        <fullName evidence="2">Uncharacterized protein</fullName>
    </submittedName>
</protein>
<accession>A0AAV5J505</accession>
<sequence>MICISIGCLSVFDRVQVLLYSSVHPCHSLPTRLVLGSKRNPTIVLLWLWQDLFLFLVLSVLPQPLVAHFMVNPVK</sequence>
<evidence type="ECO:0000313" key="2">
    <source>
        <dbReference type="EMBL" id="GKV05473.1"/>
    </source>
</evidence>
<name>A0AAV5J505_9ROSI</name>
<comment type="caution">
    <text evidence="2">The sequence shown here is derived from an EMBL/GenBank/DDBJ whole genome shotgun (WGS) entry which is preliminary data.</text>
</comment>